<dbReference type="Gene3D" id="1.10.340.30">
    <property type="entry name" value="Hypothetical protein, domain 2"/>
    <property type="match status" value="1"/>
</dbReference>
<name>A0ABT3TJZ5_9GAMM</name>
<dbReference type="PANTHER" id="PTHR30037">
    <property type="entry name" value="DNA-3-METHYLADENINE GLYCOSYLASE 1"/>
    <property type="match status" value="1"/>
</dbReference>
<dbReference type="InterPro" id="IPR011257">
    <property type="entry name" value="DNA_glycosylase"/>
</dbReference>
<keyword evidence="2" id="KW-1185">Reference proteome</keyword>
<proteinExistence type="predicted"/>
<accession>A0ABT3TJZ5</accession>
<dbReference type="PANTHER" id="PTHR30037:SF3">
    <property type="entry name" value="BLR0857 PROTEIN"/>
    <property type="match status" value="1"/>
</dbReference>
<dbReference type="EMBL" id="SHNN01000004">
    <property type="protein sequence ID" value="MCX2982623.1"/>
    <property type="molecule type" value="Genomic_DNA"/>
</dbReference>
<gene>
    <name evidence="1" type="ORF">EYC98_17315</name>
</gene>
<sequence length="227" mass="26115">MPSFDDIYATACARKGGEKQLKKLLPTPASKRTLGRLPTDRYLAEFCKKIFQSGFVWRVVEAKWDNFEEVFWDFEVSKLIMMPDDMLERKASDKAIIRNYRKVLAIRENAFMIHETEQREGVSFGKFIANWPSDDIVGLWQYLKQHGSRLGGNTGPYALRSLGVNSFLLSRDVEGFLRNHKIIEGGINTKTSLSRSQQFFNDLHDQSGRSLSELSRMVSYCHGDNYV</sequence>
<dbReference type="InterPro" id="IPR005019">
    <property type="entry name" value="Adenine_glyco"/>
</dbReference>
<dbReference type="RefSeq" id="WP_279246656.1">
    <property type="nucleotide sequence ID" value="NZ_SHNN01000004.1"/>
</dbReference>
<evidence type="ECO:0000313" key="2">
    <source>
        <dbReference type="Proteomes" id="UP001143362"/>
    </source>
</evidence>
<dbReference type="InterPro" id="IPR052891">
    <property type="entry name" value="DNA-3mA_glycosylase"/>
</dbReference>
<dbReference type="SUPFAM" id="SSF48150">
    <property type="entry name" value="DNA-glycosylase"/>
    <property type="match status" value="1"/>
</dbReference>
<dbReference type="Pfam" id="PF03352">
    <property type="entry name" value="Adenine_glyco"/>
    <property type="match status" value="1"/>
</dbReference>
<comment type="caution">
    <text evidence="1">The sequence shown here is derived from an EMBL/GenBank/DDBJ whole genome shotgun (WGS) entry which is preliminary data.</text>
</comment>
<reference evidence="1" key="1">
    <citation type="submission" date="2019-02" db="EMBL/GenBank/DDBJ databases">
        <authorList>
            <person name="Li S.-H."/>
        </authorList>
    </citation>
    <scope>NUCLEOTIDE SEQUENCE</scope>
    <source>
        <strain evidence="1">IMCC14734</strain>
    </source>
</reference>
<protein>
    <submittedName>
        <fullName evidence="1">DNA-3-methyladenine glycosylase</fullName>
    </submittedName>
</protein>
<evidence type="ECO:0000313" key="1">
    <source>
        <dbReference type="EMBL" id="MCX2982623.1"/>
    </source>
</evidence>
<dbReference type="Proteomes" id="UP001143362">
    <property type="component" value="Unassembled WGS sequence"/>
</dbReference>
<organism evidence="1 2">
    <name type="scientific">Candidatus Litorirhabdus singularis</name>
    <dbReference type="NCBI Taxonomy" id="2518993"/>
    <lineage>
        <taxon>Bacteria</taxon>
        <taxon>Pseudomonadati</taxon>
        <taxon>Pseudomonadota</taxon>
        <taxon>Gammaproteobacteria</taxon>
        <taxon>Cellvibrionales</taxon>
        <taxon>Halieaceae</taxon>
        <taxon>Candidatus Litorirhabdus</taxon>
    </lineage>
</organism>